<dbReference type="InterPro" id="IPR011333">
    <property type="entry name" value="SKP1/BTB/POZ_sf"/>
</dbReference>
<comment type="caution">
    <text evidence="2">The sequence shown here is derived from an EMBL/GenBank/DDBJ whole genome shotgun (WGS) entry which is preliminary data.</text>
</comment>
<dbReference type="Pfam" id="PF00651">
    <property type="entry name" value="BTB"/>
    <property type="match status" value="1"/>
</dbReference>
<dbReference type="EMBL" id="BGPR01000306">
    <property type="protein sequence ID" value="GBM11897.1"/>
    <property type="molecule type" value="Genomic_DNA"/>
</dbReference>
<evidence type="ECO:0000313" key="2">
    <source>
        <dbReference type="EMBL" id="GBM11897.1"/>
    </source>
</evidence>
<dbReference type="SUPFAM" id="SSF54695">
    <property type="entry name" value="POZ domain"/>
    <property type="match status" value="1"/>
</dbReference>
<feature type="domain" description="BTB" evidence="1">
    <location>
        <begin position="192"/>
        <end position="259"/>
    </location>
</feature>
<reference evidence="2 3" key="1">
    <citation type="journal article" date="2019" name="Sci. Rep.">
        <title>Orb-weaving spider Araneus ventricosus genome elucidates the spidroin gene catalogue.</title>
        <authorList>
            <person name="Kono N."/>
            <person name="Nakamura H."/>
            <person name="Ohtoshi R."/>
            <person name="Moran D.A.P."/>
            <person name="Shinohara A."/>
            <person name="Yoshida Y."/>
            <person name="Fujiwara M."/>
            <person name="Mori M."/>
            <person name="Tomita M."/>
            <person name="Arakawa K."/>
        </authorList>
    </citation>
    <scope>NUCLEOTIDE SEQUENCE [LARGE SCALE GENOMIC DNA]</scope>
</reference>
<dbReference type="Gene3D" id="1.25.40.420">
    <property type="match status" value="1"/>
</dbReference>
<dbReference type="PROSITE" id="PS50097">
    <property type="entry name" value="BTB"/>
    <property type="match status" value="1"/>
</dbReference>
<dbReference type="OrthoDB" id="684045at2759"/>
<organism evidence="2 3">
    <name type="scientific">Araneus ventricosus</name>
    <name type="common">Orbweaver spider</name>
    <name type="synonym">Epeira ventricosa</name>
    <dbReference type="NCBI Taxonomy" id="182803"/>
    <lineage>
        <taxon>Eukaryota</taxon>
        <taxon>Metazoa</taxon>
        <taxon>Ecdysozoa</taxon>
        <taxon>Arthropoda</taxon>
        <taxon>Chelicerata</taxon>
        <taxon>Arachnida</taxon>
        <taxon>Araneae</taxon>
        <taxon>Araneomorphae</taxon>
        <taxon>Entelegynae</taxon>
        <taxon>Araneoidea</taxon>
        <taxon>Araneidae</taxon>
        <taxon>Araneus</taxon>
    </lineage>
</organism>
<evidence type="ECO:0000313" key="3">
    <source>
        <dbReference type="Proteomes" id="UP000499080"/>
    </source>
</evidence>
<dbReference type="CDD" id="cd14733">
    <property type="entry name" value="BACK"/>
    <property type="match status" value="1"/>
</dbReference>
<dbReference type="Proteomes" id="UP000499080">
    <property type="component" value="Unassembled WGS sequence"/>
</dbReference>
<dbReference type="Gene3D" id="3.30.710.10">
    <property type="entry name" value="Potassium Channel Kv1.1, Chain A"/>
    <property type="match status" value="1"/>
</dbReference>
<protein>
    <submittedName>
        <fullName evidence="2">TD and POZ domain-containing protein 3</fullName>
    </submittedName>
</protein>
<proteinExistence type="predicted"/>
<name>A0A4Y2D6Z0_ARAVE</name>
<keyword evidence="3" id="KW-1185">Reference proteome</keyword>
<dbReference type="SMART" id="SM00225">
    <property type="entry name" value="BTB"/>
    <property type="match status" value="1"/>
</dbReference>
<evidence type="ECO:0000259" key="1">
    <source>
        <dbReference type="PROSITE" id="PS50097"/>
    </source>
</evidence>
<sequence>MWKSEESISQVERCLVETRTESDCQIFIGTMEKFSCIKSGAKCPLNVKSSSSEISSFSMNLSVAADSLLSIEVKREVSSYICKIFILDKYKNKVKSGQSENKFSVNELLSVPLTFSKDYLMKNKEYFLPNDELTIHCEIILPGANIDEIEYIFDCEDTQARNTDVSSEEHQIKSLTTLTDDWISMFREGILCDAKLKTATETFPVHTVVLSARSPIFKSMFTNDMKEKVNHCVDIDDLDADTLGRMLLFMYSDTLDDLKYESAKSLYFAADKYNIVSLRQRCSNFLKQNLLQSNCLDILLLADKHQDKDLKYAVQNYITKNDEAVLFSDEWRNLEENNSRLTTEVFRFIYMKNRRN</sequence>
<dbReference type="AlphaFoldDB" id="A0A4Y2D6Z0"/>
<dbReference type="CDD" id="cd18186">
    <property type="entry name" value="BTB_POZ_ZBTB_KLHL-like"/>
    <property type="match status" value="1"/>
</dbReference>
<gene>
    <name evidence="2" type="primary">Tdpoz3_7</name>
    <name evidence="2" type="ORF">AVEN_209602_1</name>
</gene>
<dbReference type="InterPro" id="IPR000210">
    <property type="entry name" value="BTB/POZ_dom"/>
</dbReference>
<dbReference type="PANTHER" id="PTHR24413">
    <property type="entry name" value="SPECKLE-TYPE POZ PROTEIN"/>
    <property type="match status" value="1"/>
</dbReference>
<accession>A0A4Y2D6Z0</accession>